<dbReference type="EMBL" id="MCFE01000174">
    <property type="protein sequence ID" value="ORX95482.1"/>
    <property type="molecule type" value="Genomic_DNA"/>
</dbReference>
<gene>
    <name evidence="2" type="ORF">K493DRAFT_24662</name>
</gene>
<evidence type="ECO:0008006" key="4">
    <source>
        <dbReference type="Google" id="ProtNLM"/>
    </source>
</evidence>
<dbReference type="InParanoid" id="A0A1Y1YBZ6"/>
<protein>
    <recommendedName>
        <fullName evidence="4">Mediator of RNA polymerase II transcription subunit 25</fullName>
    </recommendedName>
</protein>
<evidence type="ECO:0000313" key="3">
    <source>
        <dbReference type="Proteomes" id="UP000193498"/>
    </source>
</evidence>
<dbReference type="Proteomes" id="UP000193498">
    <property type="component" value="Unassembled WGS sequence"/>
</dbReference>
<reference evidence="2 3" key="1">
    <citation type="submission" date="2016-07" db="EMBL/GenBank/DDBJ databases">
        <title>Pervasive Adenine N6-methylation of Active Genes in Fungi.</title>
        <authorList>
            <consortium name="DOE Joint Genome Institute"/>
            <person name="Mondo S.J."/>
            <person name="Dannebaum R.O."/>
            <person name="Kuo R.C."/>
            <person name="Labutti K."/>
            <person name="Haridas S."/>
            <person name="Kuo A."/>
            <person name="Salamov A."/>
            <person name="Ahrendt S.R."/>
            <person name="Lipzen A."/>
            <person name="Sullivan W."/>
            <person name="Andreopoulos W.B."/>
            <person name="Clum A."/>
            <person name="Lindquist E."/>
            <person name="Daum C."/>
            <person name="Ramamoorthy G.K."/>
            <person name="Gryganskyi A."/>
            <person name="Culley D."/>
            <person name="Magnuson J.K."/>
            <person name="James T.Y."/>
            <person name="O'Malley M.A."/>
            <person name="Stajich J.E."/>
            <person name="Spatafora J.W."/>
            <person name="Visel A."/>
            <person name="Grigoriev I.V."/>
        </authorList>
    </citation>
    <scope>NUCLEOTIDE SEQUENCE [LARGE SCALE GENOMIC DNA]</scope>
    <source>
        <strain evidence="2 3">CBS 931.73</strain>
    </source>
</reference>
<proteinExistence type="predicted"/>
<evidence type="ECO:0000256" key="1">
    <source>
        <dbReference type="SAM" id="MobiDB-lite"/>
    </source>
</evidence>
<feature type="compositionally biased region" description="Polar residues" evidence="1">
    <location>
        <begin position="193"/>
        <end position="207"/>
    </location>
</feature>
<evidence type="ECO:0000313" key="2">
    <source>
        <dbReference type="EMBL" id="ORX95482.1"/>
    </source>
</evidence>
<feature type="region of interest" description="Disordered" evidence="1">
    <location>
        <begin position="188"/>
        <end position="207"/>
    </location>
</feature>
<dbReference type="AlphaFoldDB" id="A0A1Y1YBZ6"/>
<dbReference type="OrthoDB" id="7690434at2759"/>
<organism evidence="2 3">
    <name type="scientific">Basidiobolus meristosporus CBS 931.73</name>
    <dbReference type="NCBI Taxonomy" id="1314790"/>
    <lineage>
        <taxon>Eukaryota</taxon>
        <taxon>Fungi</taxon>
        <taxon>Fungi incertae sedis</taxon>
        <taxon>Zoopagomycota</taxon>
        <taxon>Entomophthoromycotina</taxon>
        <taxon>Basidiobolomycetes</taxon>
        <taxon>Basidiobolales</taxon>
        <taxon>Basidiobolaceae</taxon>
        <taxon>Basidiobolus</taxon>
    </lineage>
</organism>
<keyword evidence="3" id="KW-1185">Reference proteome</keyword>
<accession>A0A1Y1YBZ6</accession>
<feature type="compositionally biased region" description="Polar residues" evidence="1">
    <location>
        <begin position="72"/>
        <end position="90"/>
    </location>
</feature>
<feature type="region of interest" description="Disordered" evidence="1">
    <location>
        <begin position="1"/>
        <end position="92"/>
    </location>
</feature>
<feature type="region of interest" description="Disordered" evidence="1">
    <location>
        <begin position="215"/>
        <end position="234"/>
    </location>
</feature>
<sequence length="505" mass="54892">MPKPKPKSEVMVEQPQPAQLHITRNSPQILQQLSPSLPQSQLSPQLSTSSPPQQQPSPSVQQKQMSPLVHRSSASPNAQMARSLSPVQQEQLKRQMMAQNIQSIQAQVAAQQQFMNRAGGQSGSPTSVPGGANQQPMLLQQFQARISNTQNLQAQAKQHLLQAQVTKQQEQQKRMAQLQQLQQQQLKKSDQLGISQTDPVTSTTINPMLHNTATTTSASLQSSPMASMSGAANPLLGTNQQLNAQTQANMLAQAALLQAANGGVQANTQGIAAQKFQQLRLQAAQAAQAAQNPASNQPQPIWNGQIVWHATDTATRTQRALSCIVSASPINNKTGVLFQREEYMLDSWPQRLVITGLMPAKIPELQRLAVENRLPYVSLLPTASQNSTENQAYYLALTKNLESKRMVATARFTTMNGSTYGMVLVCTNQKLVGLLCLKVPIPNLSPQSNPLVQQQRLQMMNAANGASVAQNVGANGLMLQNVGLTPQQMNAIQQHLRQLNPPSDS</sequence>
<feature type="compositionally biased region" description="Basic and acidic residues" evidence="1">
    <location>
        <begin position="1"/>
        <end position="10"/>
    </location>
</feature>
<name>A0A1Y1YBZ6_9FUNG</name>
<feature type="compositionally biased region" description="Low complexity" evidence="1">
    <location>
        <begin position="26"/>
        <end position="67"/>
    </location>
</feature>
<comment type="caution">
    <text evidence="2">The sequence shown here is derived from an EMBL/GenBank/DDBJ whole genome shotgun (WGS) entry which is preliminary data.</text>
</comment>